<name>A0A550BRS8_9AGAR</name>
<evidence type="ECO:0000313" key="1">
    <source>
        <dbReference type="EMBL" id="TRM55235.1"/>
    </source>
</evidence>
<sequence>MTPARARAPGCCIGPMALMVTYLDLSAVAHASRHSKLHSIEWKVALTSTIRRCCLSTPPPRVRSPTIDSEHILRRHDCALLRRFCTAFSAADVFCSYLAGWGYMMFNNGRNISTQSS</sequence>
<accession>A0A550BRS8</accession>
<dbReference type="Proteomes" id="UP000320762">
    <property type="component" value="Unassembled WGS sequence"/>
</dbReference>
<organism evidence="1 2">
    <name type="scientific">Schizophyllum amplum</name>
    <dbReference type="NCBI Taxonomy" id="97359"/>
    <lineage>
        <taxon>Eukaryota</taxon>
        <taxon>Fungi</taxon>
        <taxon>Dikarya</taxon>
        <taxon>Basidiomycota</taxon>
        <taxon>Agaricomycotina</taxon>
        <taxon>Agaricomycetes</taxon>
        <taxon>Agaricomycetidae</taxon>
        <taxon>Agaricales</taxon>
        <taxon>Schizophyllaceae</taxon>
        <taxon>Schizophyllum</taxon>
    </lineage>
</organism>
<dbReference type="AlphaFoldDB" id="A0A550BRS8"/>
<comment type="caution">
    <text evidence="1">The sequence shown here is derived from an EMBL/GenBank/DDBJ whole genome shotgun (WGS) entry which is preliminary data.</text>
</comment>
<gene>
    <name evidence="1" type="ORF">BD626DRAFT_530750</name>
</gene>
<evidence type="ECO:0000313" key="2">
    <source>
        <dbReference type="Proteomes" id="UP000320762"/>
    </source>
</evidence>
<reference evidence="1 2" key="1">
    <citation type="journal article" date="2019" name="New Phytol.">
        <title>Comparative genomics reveals unique wood-decay strategies and fruiting body development in the Schizophyllaceae.</title>
        <authorList>
            <person name="Almasi E."/>
            <person name="Sahu N."/>
            <person name="Krizsan K."/>
            <person name="Balint B."/>
            <person name="Kovacs G.M."/>
            <person name="Kiss B."/>
            <person name="Cseklye J."/>
            <person name="Drula E."/>
            <person name="Henrissat B."/>
            <person name="Nagy I."/>
            <person name="Chovatia M."/>
            <person name="Adam C."/>
            <person name="LaButti K."/>
            <person name="Lipzen A."/>
            <person name="Riley R."/>
            <person name="Grigoriev I.V."/>
            <person name="Nagy L.G."/>
        </authorList>
    </citation>
    <scope>NUCLEOTIDE SEQUENCE [LARGE SCALE GENOMIC DNA]</scope>
    <source>
        <strain evidence="1 2">NL-1724</strain>
    </source>
</reference>
<protein>
    <submittedName>
        <fullName evidence="1">Uncharacterized protein</fullName>
    </submittedName>
</protein>
<proteinExistence type="predicted"/>
<keyword evidence="2" id="KW-1185">Reference proteome</keyword>
<dbReference type="EMBL" id="VDMD01000229">
    <property type="protein sequence ID" value="TRM55235.1"/>
    <property type="molecule type" value="Genomic_DNA"/>
</dbReference>